<dbReference type="EC" id="3.2.1.37" evidence="8"/>
<dbReference type="GO" id="GO:0009044">
    <property type="term" value="F:xylan 1,4-beta-xylosidase activity"/>
    <property type="evidence" value="ECO:0007669"/>
    <property type="project" value="UniProtKB-EC"/>
</dbReference>
<dbReference type="PATRIC" id="fig|931276.5.peg.4341"/>
<evidence type="ECO:0000256" key="4">
    <source>
        <dbReference type="PIRSR" id="PIRSR606710-1"/>
    </source>
</evidence>
<dbReference type="EC" id="3.2.1.55" evidence="8"/>
<feature type="domain" description="Beta-xylosidase C-terminal Concanavalin A-like" evidence="7">
    <location>
        <begin position="324"/>
        <end position="542"/>
    </location>
</feature>
<dbReference type="OrthoDB" id="9801455at2"/>
<dbReference type="CDD" id="cd18617">
    <property type="entry name" value="GH43_XynB-like"/>
    <property type="match status" value="1"/>
</dbReference>
<dbReference type="InterPro" id="IPR006710">
    <property type="entry name" value="Glyco_hydro_43"/>
</dbReference>
<dbReference type="Pfam" id="PF17851">
    <property type="entry name" value="GH43_C2"/>
    <property type="match status" value="1"/>
</dbReference>
<dbReference type="InterPro" id="IPR051795">
    <property type="entry name" value="Glycosyl_Hydrlase_43"/>
</dbReference>
<dbReference type="Pfam" id="PF04616">
    <property type="entry name" value="Glyco_hydro_43"/>
    <property type="match status" value="1"/>
</dbReference>
<dbReference type="STRING" id="36745.CLSAP_40770"/>
<feature type="site" description="Important for catalytic activity, responsible for pKa modulation of the active site Glu and correct orientation of both the proton donor and substrate" evidence="5">
    <location>
        <position position="124"/>
    </location>
</feature>
<dbReference type="SUPFAM" id="SSF49899">
    <property type="entry name" value="Concanavalin A-like lectins/glucanases"/>
    <property type="match status" value="1"/>
</dbReference>
<evidence type="ECO:0000259" key="7">
    <source>
        <dbReference type="Pfam" id="PF17851"/>
    </source>
</evidence>
<evidence type="ECO:0000256" key="5">
    <source>
        <dbReference type="PIRSR" id="PIRSR606710-2"/>
    </source>
</evidence>
<dbReference type="GO" id="GO:0005975">
    <property type="term" value="P:carbohydrate metabolic process"/>
    <property type="evidence" value="ECO:0007669"/>
    <property type="project" value="InterPro"/>
</dbReference>
<dbReference type="AlphaFoldDB" id="M1MPB0"/>
<dbReference type="InterPro" id="IPR013320">
    <property type="entry name" value="ConA-like_dom_sf"/>
</dbReference>
<proteinExistence type="inferred from homology"/>
<keyword evidence="3 6" id="KW-0326">Glycosidase</keyword>
<dbReference type="EMBL" id="CP004121">
    <property type="protein sequence ID" value="AGF58063.1"/>
    <property type="molecule type" value="Genomic_DNA"/>
</dbReference>
<feature type="active site" description="Proton acceptor" evidence="4">
    <location>
        <position position="17"/>
    </location>
</feature>
<dbReference type="InterPro" id="IPR023296">
    <property type="entry name" value="Glyco_hydro_beta-prop_sf"/>
</dbReference>
<accession>M1MPB0</accession>
<keyword evidence="9" id="KW-1185">Reference proteome</keyword>
<dbReference type="RefSeq" id="WP_015394374.1">
    <property type="nucleotide sequence ID" value="NC_020291.1"/>
</dbReference>
<comment type="similarity">
    <text evidence="1 6">Belongs to the glycosyl hydrolase 43 family.</text>
</comment>
<gene>
    <name evidence="8" type="primary">xylB2</name>
    <name evidence="8" type="ORF">Cspa_c43100</name>
</gene>
<dbReference type="Gene3D" id="2.60.120.200">
    <property type="match status" value="1"/>
</dbReference>
<dbReference type="KEGG" id="csr:Cspa_c43100"/>
<dbReference type="GO" id="GO:0046556">
    <property type="term" value="F:alpha-L-arabinofuranosidase activity"/>
    <property type="evidence" value="ECO:0007669"/>
    <property type="project" value="UniProtKB-EC"/>
</dbReference>
<dbReference type="eggNOG" id="COG3507">
    <property type="taxonomic scope" value="Bacteria"/>
</dbReference>
<dbReference type="PANTHER" id="PTHR42812">
    <property type="entry name" value="BETA-XYLOSIDASE"/>
    <property type="match status" value="1"/>
</dbReference>
<protein>
    <submittedName>
        <fullName evidence="8">Xylosidase/arabinosidase XylB</fullName>
        <ecNumber evidence="8">3.2.1.37</ecNumber>
        <ecNumber evidence="8">3.2.1.55</ecNumber>
    </submittedName>
</protein>
<evidence type="ECO:0000256" key="3">
    <source>
        <dbReference type="ARBA" id="ARBA00023295"/>
    </source>
</evidence>
<dbReference type="InterPro" id="IPR041542">
    <property type="entry name" value="GH43_C2"/>
</dbReference>
<feature type="active site" description="Proton donor" evidence="4">
    <location>
        <position position="186"/>
    </location>
</feature>
<keyword evidence="2 6" id="KW-0378">Hydrolase</keyword>
<dbReference type="Gene3D" id="2.115.10.20">
    <property type="entry name" value="Glycosyl hydrolase domain, family 43"/>
    <property type="match status" value="1"/>
</dbReference>
<evidence type="ECO:0000313" key="8">
    <source>
        <dbReference type="EMBL" id="AGF58063.1"/>
    </source>
</evidence>
<evidence type="ECO:0000256" key="2">
    <source>
        <dbReference type="ARBA" id="ARBA00022801"/>
    </source>
</evidence>
<evidence type="ECO:0000256" key="6">
    <source>
        <dbReference type="RuleBase" id="RU361187"/>
    </source>
</evidence>
<sequence>MTERKIKNPIISGFYPDPSICRVGDDFYLICSSFEMYPGIPIFHSKDLANWEQIGNALTKDNGFHVEFNSMVGGVMAPTIRYNNGTFYIINANFCDKGNFIITAKDPKGPWSEPHWLTDVPGIDASFFFDNDGKAYVMGTGDVWENGAGVKERGIWLAPYDMENFKLAGEPVTIFNSALRGGSAPEAPHIYHIGDYYYLMIAEGGTEHYHAVMVARSKELFGWYEGCPANPVMTHRHFGFKAPIINVGHADFVETQNGEWYAVMLASRLIDGEYKNLGRETFICPVIWEREWPIFSPGTGKLEWEYPAASLPWTEFEKKEKDMEDFDEERDLGMTWVLLGTPYEPFYKIYDSKLSLKCLKENMTPVIKPLSFNPEICKDRIISFVGKRQIHIDFSLFTKMSFNPQEGESAGLAIMQAMHHHLRVERTCENGKQLLKLIISTTDYDRPPYFPGFSYEHKEEIIACVPCDDNELILGFNAKHESYDFVYGTDLENMKCLAENVDCGRINPEYVGCMAGTIIGMFATANGKESDNVAEFDWFQMKGAK</sequence>
<organism evidence="8 9">
    <name type="scientific">Clostridium saccharoperbutylacetonicum N1-4(HMT)</name>
    <dbReference type="NCBI Taxonomy" id="931276"/>
    <lineage>
        <taxon>Bacteria</taxon>
        <taxon>Bacillati</taxon>
        <taxon>Bacillota</taxon>
        <taxon>Clostridia</taxon>
        <taxon>Eubacteriales</taxon>
        <taxon>Clostridiaceae</taxon>
        <taxon>Clostridium</taxon>
    </lineage>
</organism>
<dbReference type="PANTHER" id="PTHR42812:SF12">
    <property type="entry name" value="BETA-XYLOSIDASE-RELATED"/>
    <property type="match status" value="1"/>
</dbReference>
<dbReference type="SUPFAM" id="SSF75005">
    <property type="entry name" value="Arabinanase/levansucrase/invertase"/>
    <property type="match status" value="1"/>
</dbReference>
<dbReference type="HOGENOM" id="CLU_016508_2_0_9"/>
<evidence type="ECO:0000313" key="9">
    <source>
        <dbReference type="Proteomes" id="UP000011728"/>
    </source>
</evidence>
<name>M1MPB0_9CLOT</name>
<reference evidence="8 9" key="1">
    <citation type="submission" date="2013-02" db="EMBL/GenBank/DDBJ databases">
        <title>Genome sequence of Clostridium saccharoperbutylacetonicum N1-4(HMT).</title>
        <authorList>
            <person name="Poehlein A."/>
            <person name="Daniel R."/>
        </authorList>
    </citation>
    <scope>NUCLEOTIDE SEQUENCE [LARGE SCALE GENOMIC DNA]</scope>
    <source>
        <strain evidence="9">N1-4(HMT)</strain>
    </source>
</reference>
<evidence type="ECO:0000256" key="1">
    <source>
        <dbReference type="ARBA" id="ARBA00009865"/>
    </source>
</evidence>
<dbReference type="Proteomes" id="UP000011728">
    <property type="component" value="Chromosome"/>
</dbReference>